<proteinExistence type="predicted"/>
<keyword evidence="6" id="KW-1185">Reference proteome</keyword>
<dbReference type="GO" id="GO:0004850">
    <property type="term" value="F:uridine phosphorylase activity"/>
    <property type="evidence" value="ECO:0007669"/>
    <property type="project" value="UniProtKB-EC"/>
</dbReference>
<sequence length="250" mass="28270">MERFTSKDYINYVLESKNVKLEDIKVGEVVILSWFNNVIDYLKDKYNGVNPSYNAFGKRHEIYNINVNGKLVTLFYSSIGAPATIAAMEELRELGGKVFIGIGLAGSLNENLKLGDLLIPYESIREEGTSYHYLDHKDNLYPCEELKCKMENSLKIIGYKYIVGSQWTTDAIYKETLDQIEKYSKLGVYGVDMETSAMYAFGQATNTKVCNILAISDELWHKWNPGFGGEIVLGGLEKATKVVEELIKKL</sequence>
<dbReference type="InterPro" id="IPR000845">
    <property type="entry name" value="Nucleoside_phosphorylase_d"/>
</dbReference>
<dbReference type="PANTHER" id="PTHR43691">
    <property type="entry name" value="URIDINE PHOSPHORYLASE"/>
    <property type="match status" value="1"/>
</dbReference>
<dbReference type="GO" id="GO:0009116">
    <property type="term" value="P:nucleoside metabolic process"/>
    <property type="evidence" value="ECO:0007669"/>
    <property type="project" value="InterPro"/>
</dbReference>
<feature type="domain" description="Nucleoside phosphorylase" evidence="4">
    <location>
        <begin position="48"/>
        <end position="219"/>
    </location>
</feature>
<reference evidence="5 6" key="1">
    <citation type="submission" date="2020-02" db="EMBL/GenBank/DDBJ databases">
        <title>Genome assembly of a novel Clostridium senegalense strain.</title>
        <authorList>
            <person name="Gupta T.B."/>
            <person name="Jauregui R."/>
            <person name="Maclean P."/>
            <person name="Nawarathana A."/>
            <person name="Brightwell G."/>
        </authorList>
    </citation>
    <scope>NUCLEOTIDE SEQUENCE [LARGE SCALE GENOMIC DNA]</scope>
    <source>
        <strain evidence="5 6">AGRFS4</strain>
    </source>
</reference>
<comment type="catalytic activity">
    <reaction evidence="3">
        <text>uridine + phosphate = alpha-D-ribose 1-phosphate + uracil</text>
        <dbReference type="Rhea" id="RHEA:24388"/>
        <dbReference type="ChEBI" id="CHEBI:16704"/>
        <dbReference type="ChEBI" id="CHEBI:17568"/>
        <dbReference type="ChEBI" id="CHEBI:43474"/>
        <dbReference type="ChEBI" id="CHEBI:57720"/>
        <dbReference type="EC" id="2.4.2.3"/>
    </reaction>
</comment>
<evidence type="ECO:0000256" key="2">
    <source>
        <dbReference type="ARBA" id="ARBA00021980"/>
    </source>
</evidence>
<name>A0A6M0H2X7_9CLOT</name>
<evidence type="ECO:0000256" key="3">
    <source>
        <dbReference type="ARBA" id="ARBA00048447"/>
    </source>
</evidence>
<protein>
    <recommendedName>
        <fullName evidence="2">Uridine phosphorylase</fullName>
        <ecNumber evidence="1">2.4.2.3</ecNumber>
    </recommendedName>
</protein>
<evidence type="ECO:0000256" key="1">
    <source>
        <dbReference type="ARBA" id="ARBA00011888"/>
    </source>
</evidence>
<dbReference type="Pfam" id="PF01048">
    <property type="entry name" value="PNP_UDP_1"/>
    <property type="match status" value="1"/>
</dbReference>
<gene>
    <name evidence="5" type="ORF">G3M99_09405</name>
</gene>
<organism evidence="5 6">
    <name type="scientific">Clostridium senegalense</name>
    <dbReference type="NCBI Taxonomy" id="1465809"/>
    <lineage>
        <taxon>Bacteria</taxon>
        <taxon>Bacillati</taxon>
        <taxon>Bacillota</taxon>
        <taxon>Clostridia</taxon>
        <taxon>Eubacteriales</taxon>
        <taxon>Clostridiaceae</taxon>
        <taxon>Clostridium</taxon>
    </lineage>
</organism>
<dbReference type="RefSeq" id="WP_199869980.1">
    <property type="nucleotide sequence ID" value="NZ_JAAGPU010000015.1"/>
</dbReference>
<dbReference type="GO" id="GO:0005829">
    <property type="term" value="C:cytosol"/>
    <property type="evidence" value="ECO:0007669"/>
    <property type="project" value="TreeGrafter"/>
</dbReference>
<evidence type="ECO:0000313" key="5">
    <source>
        <dbReference type="EMBL" id="NEU05065.1"/>
    </source>
</evidence>
<dbReference type="SUPFAM" id="SSF53167">
    <property type="entry name" value="Purine and uridine phosphorylases"/>
    <property type="match status" value="1"/>
</dbReference>
<dbReference type="CDD" id="cd09007">
    <property type="entry name" value="NP-I_spr0068"/>
    <property type="match status" value="1"/>
</dbReference>
<comment type="caution">
    <text evidence="5">The sequence shown here is derived from an EMBL/GenBank/DDBJ whole genome shotgun (WGS) entry which is preliminary data.</text>
</comment>
<dbReference type="AlphaFoldDB" id="A0A6M0H2X7"/>
<accession>A0A6M0H2X7</accession>
<dbReference type="EMBL" id="JAAGPU010000015">
    <property type="protein sequence ID" value="NEU05065.1"/>
    <property type="molecule type" value="Genomic_DNA"/>
</dbReference>
<evidence type="ECO:0000313" key="6">
    <source>
        <dbReference type="Proteomes" id="UP000481872"/>
    </source>
</evidence>
<evidence type="ECO:0000259" key="4">
    <source>
        <dbReference type="Pfam" id="PF01048"/>
    </source>
</evidence>
<dbReference type="InterPro" id="IPR035994">
    <property type="entry name" value="Nucleoside_phosphorylase_sf"/>
</dbReference>
<dbReference type="PANTHER" id="PTHR43691:SF11">
    <property type="entry name" value="FI09636P-RELATED"/>
    <property type="match status" value="1"/>
</dbReference>
<dbReference type="EC" id="2.4.2.3" evidence="1"/>
<dbReference type="Gene3D" id="3.40.50.1580">
    <property type="entry name" value="Nucleoside phosphorylase domain"/>
    <property type="match status" value="1"/>
</dbReference>
<dbReference type="Proteomes" id="UP000481872">
    <property type="component" value="Unassembled WGS sequence"/>
</dbReference>